<evidence type="ECO:0000313" key="4">
    <source>
        <dbReference type="Proteomes" id="UP000641932"/>
    </source>
</evidence>
<reference evidence="3" key="2">
    <citation type="submission" date="2020-09" db="EMBL/GenBank/DDBJ databases">
        <authorList>
            <person name="Sun Q."/>
            <person name="Zhou Y."/>
        </authorList>
    </citation>
    <scope>NUCLEOTIDE SEQUENCE</scope>
    <source>
        <strain evidence="3">CGMCC 4.7201</strain>
    </source>
</reference>
<name>A0A917ZVJ4_9ACTN</name>
<organism evidence="3 4">
    <name type="scientific">Wenjunlia tyrosinilytica</name>
    <dbReference type="NCBI Taxonomy" id="1544741"/>
    <lineage>
        <taxon>Bacteria</taxon>
        <taxon>Bacillati</taxon>
        <taxon>Actinomycetota</taxon>
        <taxon>Actinomycetes</taxon>
        <taxon>Kitasatosporales</taxon>
        <taxon>Streptomycetaceae</taxon>
        <taxon>Wenjunlia</taxon>
    </lineage>
</organism>
<dbReference type="Proteomes" id="UP000641932">
    <property type="component" value="Unassembled WGS sequence"/>
</dbReference>
<dbReference type="EMBL" id="BMMS01000027">
    <property type="protein sequence ID" value="GGO95934.1"/>
    <property type="molecule type" value="Genomic_DNA"/>
</dbReference>
<reference evidence="3" key="1">
    <citation type="journal article" date="2014" name="Int. J. Syst. Evol. Microbiol.">
        <title>Complete genome sequence of Corynebacterium casei LMG S-19264T (=DSM 44701T), isolated from a smear-ripened cheese.</title>
        <authorList>
            <consortium name="US DOE Joint Genome Institute (JGI-PGF)"/>
            <person name="Walter F."/>
            <person name="Albersmeier A."/>
            <person name="Kalinowski J."/>
            <person name="Ruckert C."/>
        </authorList>
    </citation>
    <scope>NUCLEOTIDE SEQUENCE</scope>
    <source>
        <strain evidence="3">CGMCC 4.7201</strain>
    </source>
</reference>
<accession>A0A917ZVJ4</accession>
<feature type="domain" description="SseB protein N-terminal" evidence="2">
    <location>
        <begin position="41"/>
        <end position="151"/>
    </location>
</feature>
<feature type="region of interest" description="Disordered" evidence="1">
    <location>
        <begin position="1"/>
        <end position="39"/>
    </location>
</feature>
<dbReference type="RefSeq" id="WP_189134441.1">
    <property type="nucleotide sequence ID" value="NZ_BMMS01000027.1"/>
</dbReference>
<proteinExistence type="predicted"/>
<gene>
    <name evidence="3" type="ORF">GCM10012280_54280</name>
</gene>
<dbReference type="AlphaFoldDB" id="A0A917ZVJ4"/>
<keyword evidence="4" id="KW-1185">Reference proteome</keyword>
<comment type="caution">
    <text evidence="3">The sequence shown here is derived from an EMBL/GenBank/DDBJ whole genome shotgun (WGS) entry which is preliminary data.</text>
</comment>
<feature type="region of interest" description="Disordered" evidence="1">
    <location>
        <begin position="64"/>
        <end position="88"/>
    </location>
</feature>
<protein>
    <recommendedName>
        <fullName evidence="2">SseB protein N-terminal domain-containing protein</fullName>
    </recommendedName>
</protein>
<evidence type="ECO:0000313" key="3">
    <source>
        <dbReference type="EMBL" id="GGO95934.1"/>
    </source>
</evidence>
<dbReference type="Pfam" id="PF07179">
    <property type="entry name" value="SseB"/>
    <property type="match status" value="1"/>
</dbReference>
<sequence length="160" mass="16381">MTDFPRDPSDPAGPPDSADSVVPGASAAASGTDGDTPVAQQALRALAENGSDQAALTALAGSEVLLPDPTAPEDADEQEGTMSLPVFEQEDGARLVPVFTSEVRMAQALPQIHRYHLVPLSTLANNWPSDDLSLTIDAGAPEAVTLTARGVKTLPNLGGG</sequence>
<dbReference type="InterPro" id="IPR009839">
    <property type="entry name" value="SseB_N"/>
</dbReference>
<evidence type="ECO:0000259" key="2">
    <source>
        <dbReference type="Pfam" id="PF07179"/>
    </source>
</evidence>
<feature type="compositionally biased region" description="Low complexity" evidence="1">
    <location>
        <begin position="15"/>
        <end position="36"/>
    </location>
</feature>
<evidence type="ECO:0000256" key="1">
    <source>
        <dbReference type="SAM" id="MobiDB-lite"/>
    </source>
</evidence>